<dbReference type="AlphaFoldDB" id="A0A0M0BS27"/>
<comment type="caution">
    <text evidence="2">The sequence shown here is derived from an EMBL/GenBank/DDBJ whole genome shotgun (WGS) entry which is preliminary data.</text>
</comment>
<dbReference type="InterPro" id="IPR020051">
    <property type="entry name" value="SagB-type_dehydrogenase"/>
</dbReference>
<dbReference type="InterPro" id="IPR029479">
    <property type="entry name" value="Nitroreductase"/>
</dbReference>
<reference evidence="2 3" key="1">
    <citation type="submission" date="2015-06" db="EMBL/GenBank/DDBJ databases">
        <title>New insights into the roles of widespread benthic archaea in carbon and nitrogen cycling.</title>
        <authorList>
            <person name="Lazar C.S."/>
            <person name="Baker B.J."/>
            <person name="Seitz K.W."/>
            <person name="Hyde A.S."/>
            <person name="Dick G.J."/>
            <person name="Hinrichs K.-U."/>
            <person name="Teske A.P."/>
        </authorList>
    </citation>
    <scope>NUCLEOTIDE SEQUENCE [LARGE SCALE GENOMIC DNA]</scope>
    <source>
        <strain evidence="2">DG-45</strain>
    </source>
</reference>
<dbReference type="PANTHER" id="PTHR43745">
    <property type="entry name" value="NITROREDUCTASE MJ1384-RELATED"/>
    <property type="match status" value="1"/>
</dbReference>
<dbReference type="NCBIfam" id="TIGR03605">
    <property type="entry name" value="antibiot_sagB"/>
    <property type="match status" value="1"/>
</dbReference>
<evidence type="ECO:0000313" key="3">
    <source>
        <dbReference type="Proteomes" id="UP000037210"/>
    </source>
</evidence>
<dbReference type="InterPro" id="IPR052544">
    <property type="entry name" value="Bacteriocin_Proc_Enz"/>
</dbReference>
<name>A0A0M0BS27_9ARCH</name>
<protein>
    <submittedName>
        <fullName evidence="2">Nitroreductase</fullName>
    </submittedName>
</protein>
<accession>A0A0M0BS27</accession>
<dbReference type="Gene3D" id="3.40.109.10">
    <property type="entry name" value="NADH Oxidase"/>
    <property type="match status" value="1"/>
</dbReference>
<feature type="domain" description="Nitroreductase" evidence="1">
    <location>
        <begin position="67"/>
        <end position="248"/>
    </location>
</feature>
<dbReference type="SUPFAM" id="SSF55469">
    <property type="entry name" value="FMN-dependent nitroreductase-like"/>
    <property type="match status" value="1"/>
</dbReference>
<organism evidence="2 3">
    <name type="scientific">miscellaneous Crenarchaeota group-15 archaeon DG-45</name>
    <dbReference type="NCBI Taxonomy" id="1685127"/>
    <lineage>
        <taxon>Archaea</taxon>
        <taxon>Candidatus Bathyarchaeota</taxon>
        <taxon>MCG-15</taxon>
    </lineage>
</organism>
<dbReference type="CDD" id="cd02142">
    <property type="entry name" value="McbC_SagB-like_oxidoreductase"/>
    <property type="match status" value="1"/>
</dbReference>
<dbReference type="InterPro" id="IPR000415">
    <property type="entry name" value="Nitroreductase-like"/>
</dbReference>
<evidence type="ECO:0000313" key="2">
    <source>
        <dbReference type="EMBL" id="KON31239.1"/>
    </source>
</evidence>
<dbReference type="PATRIC" id="fig|1685127.3.peg.320"/>
<sequence>MPKTIIRDFMERTRWTGSRATDLGDTDQTKGLPQPPLELGYDGTKRVIELPSPKDVKVDAIDLRDAIEKRVSVRSYAEEPISLEELSWLLWCTQGVKQVTSMPSTLRTVPSGGARHPFETYLLVNRVEGLSPGLYRFLAIEHKLVELSLDEDLADEIAEACWGQPFIKKNAATFIWTFVPYRSIWRYGGRGGRAIMEAGHICQNLYLSAEAVRCGVCAIGAFSDERMNTILGIDTEEQFVIYMATVGRKK</sequence>
<dbReference type="EMBL" id="LFWZ01000009">
    <property type="protein sequence ID" value="KON31239.1"/>
    <property type="molecule type" value="Genomic_DNA"/>
</dbReference>
<gene>
    <name evidence="2" type="ORF">AC482_01445</name>
</gene>
<dbReference type="PANTHER" id="PTHR43745:SF2">
    <property type="entry name" value="NITROREDUCTASE MJ1384-RELATED"/>
    <property type="match status" value="1"/>
</dbReference>
<dbReference type="GO" id="GO:0016491">
    <property type="term" value="F:oxidoreductase activity"/>
    <property type="evidence" value="ECO:0007669"/>
    <property type="project" value="InterPro"/>
</dbReference>
<proteinExistence type="predicted"/>
<dbReference type="Pfam" id="PF00881">
    <property type="entry name" value="Nitroreductase"/>
    <property type="match status" value="1"/>
</dbReference>
<evidence type="ECO:0000259" key="1">
    <source>
        <dbReference type="Pfam" id="PF00881"/>
    </source>
</evidence>
<dbReference type="Proteomes" id="UP000037210">
    <property type="component" value="Unassembled WGS sequence"/>
</dbReference>